<keyword evidence="1" id="KW-0600">Photoreceptor protein</keyword>
<dbReference type="AlphaFoldDB" id="A0A7N2M521"/>
<sequence length="98" mass="10855">MIPRSSFNAFLEDTEDSDSKALKFIQQNDTERQGIDELSSVACEMVRLIETATIPIFGVDPAGLINGWNVKIAEMTGLQASDAMVKSYSLNQLHSRTF</sequence>
<dbReference type="InterPro" id="IPR013767">
    <property type="entry name" value="PAS_fold"/>
</dbReference>
<keyword evidence="7" id="KW-1185">Reference proteome</keyword>
<evidence type="ECO:0000313" key="7">
    <source>
        <dbReference type="Proteomes" id="UP000594261"/>
    </source>
</evidence>
<evidence type="ECO:0000256" key="1">
    <source>
        <dbReference type="ARBA" id="ARBA00022543"/>
    </source>
</evidence>
<protein>
    <recommendedName>
        <fullName evidence="5">PAS domain-containing protein</fullName>
    </recommendedName>
</protein>
<evidence type="ECO:0000256" key="2">
    <source>
        <dbReference type="ARBA" id="ARBA00022606"/>
    </source>
</evidence>
<evidence type="ECO:0000256" key="4">
    <source>
        <dbReference type="ARBA" id="ARBA00023170"/>
    </source>
</evidence>
<dbReference type="Proteomes" id="UP000594261">
    <property type="component" value="Chromosome 7"/>
</dbReference>
<dbReference type="GO" id="GO:0006355">
    <property type="term" value="P:regulation of DNA-templated transcription"/>
    <property type="evidence" value="ECO:0007669"/>
    <property type="project" value="InterPro"/>
</dbReference>
<keyword evidence="2" id="KW-0716">Sensory transduction</keyword>
<dbReference type="InParanoid" id="A0A7N2M521"/>
<keyword evidence="3" id="KW-0157">Chromophore</keyword>
<dbReference type="InterPro" id="IPR000014">
    <property type="entry name" value="PAS"/>
</dbReference>
<proteinExistence type="predicted"/>
<accession>A0A7N2M521</accession>
<keyword evidence="4" id="KW-0675">Receptor</keyword>
<evidence type="ECO:0000259" key="5">
    <source>
        <dbReference type="PROSITE" id="PS50112"/>
    </source>
</evidence>
<dbReference type="PROSITE" id="PS50112">
    <property type="entry name" value="PAS"/>
    <property type="match status" value="1"/>
</dbReference>
<reference evidence="6 7" key="1">
    <citation type="journal article" date="2016" name="G3 (Bethesda)">
        <title>First Draft Assembly and Annotation of the Genome of a California Endemic Oak Quercus lobata Nee (Fagaceae).</title>
        <authorList>
            <person name="Sork V.L."/>
            <person name="Fitz-Gibbon S.T."/>
            <person name="Puiu D."/>
            <person name="Crepeau M."/>
            <person name="Gugger P.F."/>
            <person name="Sherman R."/>
            <person name="Stevens K."/>
            <person name="Langley C.H."/>
            <person name="Pellegrini M."/>
            <person name="Salzberg S.L."/>
        </authorList>
    </citation>
    <scope>NUCLEOTIDE SEQUENCE [LARGE SCALE GENOMIC DNA]</scope>
    <source>
        <strain evidence="6 7">cv. SW786</strain>
    </source>
</reference>
<dbReference type="InterPro" id="IPR035965">
    <property type="entry name" value="PAS-like_dom_sf"/>
</dbReference>
<evidence type="ECO:0000256" key="3">
    <source>
        <dbReference type="ARBA" id="ARBA00022991"/>
    </source>
</evidence>
<dbReference type="Pfam" id="PF00989">
    <property type="entry name" value="PAS"/>
    <property type="match status" value="1"/>
</dbReference>
<evidence type="ECO:0000313" key="6">
    <source>
        <dbReference type="EnsemblPlants" id="QL07p029598:mrna"/>
    </source>
</evidence>
<reference evidence="6" key="2">
    <citation type="submission" date="2021-01" db="UniProtKB">
        <authorList>
            <consortium name="EnsemblPlants"/>
        </authorList>
    </citation>
    <scope>IDENTIFICATION</scope>
</reference>
<dbReference type="EnsemblPlants" id="QL07p029598:mrna">
    <property type="protein sequence ID" value="QL07p029598:mrna"/>
    <property type="gene ID" value="QL07p029598"/>
</dbReference>
<feature type="domain" description="PAS" evidence="5">
    <location>
        <begin position="41"/>
        <end position="98"/>
    </location>
</feature>
<organism evidence="6 7">
    <name type="scientific">Quercus lobata</name>
    <name type="common">Valley oak</name>
    <dbReference type="NCBI Taxonomy" id="97700"/>
    <lineage>
        <taxon>Eukaryota</taxon>
        <taxon>Viridiplantae</taxon>
        <taxon>Streptophyta</taxon>
        <taxon>Embryophyta</taxon>
        <taxon>Tracheophyta</taxon>
        <taxon>Spermatophyta</taxon>
        <taxon>Magnoliopsida</taxon>
        <taxon>eudicotyledons</taxon>
        <taxon>Gunneridae</taxon>
        <taxon>Pentapetalae</taxon>
        <taxon>rosids</taxon>
        <taxon>fabids</taxon>
        <taxon>Fagales</taxon>
        <taxon>Fagaceae</taxon>
        <taxon>Quercus</taxon>
    </lineage>
</organism>
<dbReference type="Gramene" id="QL07p029598:mrna">
    <property type="protein sequence ID" value="QL07p029598:mrna"/>
    <property type="gene ID" value="QL07p029598"/>
</dbReference>
<dbReference type="EMBL" id="LRBV02000007">
    <property type="status" value="NOT_ANNOTATED_CDS"/>
    <property type="molecule type" value="Genomic_DNA"/>
</dbReference>
<name>A0A7N2M521_QUELO</name>
<dbReference type="GO" id="GO:0009881">
    <property type="term" value="F:photoreceptor activity"/>
    <property type="evidence" value="ECO:0007669"/>
    <property type="project" value="UniProtKB-KW"/>
</dbReference>
<dbReference type="SUPFAM" id="SSF55785">
    <property type="entry name" value="PYP-like sensor domain (PAS domain)"/>
    <property type="match status" value="1"/>
</dbReference>